<dbReference type="Proteomes" id="UP000297149">
    <property type="component" value="Chromosome"/>
</dbReference>
<dbReference type="PROSITE" id="PS51257">
    <property type="entry name" value="PROKAR_LIPOPROTEIN"/>
    <property type="match status" value="1"/>
</dbReference>
<keyword evidence="2" id="KW-1185">Reference proteome</keyword>
<dbReference type="KEGG" id="ddb:E7747_04660"/>
<accession>A0A4P7W169</accession>
<proteinExistence type="predicted"/>
<evidence type="ECO:0000313" key="1">
    <source>
        <dbReference type="EMBL" id="QCD41636.1"/>
    </source>
</evidence>
<dbReference type="EMBL" id="CP039396">
    <property type="protein sequence ID" value="QCD41636.1"/>
    <property type="molecule type" value="Genomic_DNA"/>
</dbReference>
<dbReference type="RefSeq" id="WP_136414414.1">
    <property type="nucleotide sequence ID" value="NZ_CP039396.1"/>
</dbReference>
<evidence type="ECO:0008006" key="3">
    <source>
        <dbReference type="Google" id="ProtNLM"/>
    </source>
</evidence>
<sequence>MKLKRLSLPMLAVVLLGVLAVSCSKERKLLDAIPSTVEQAGVIRLKTALEQAGCKYENGQAVYPSGIEATERLAAIVEAVGKLDEAGICNPDETAWTVGDKQMLVMTMLVSDKAKFKDVTAGTIEWSDETGDYSCGVAGGMSVLLDSKQVWFVDASPSDAVGIVESMSKDAEKSSLASMTGIAQLLESDNLLNVVVRQDFAADAKKKKDKKEAKGENPDLETTWATFTSNVKDNKLVGSSSFIKADGKPVAFKGLKEMNPAVLAYVPESFNVAFGLGVSPEFDWSIVTKSVGAVGGFQTQAMLSVITPYLQSIDGTIFLAAGPANSEAYTDLDPGNWHFVMMVSLPQKKINDIMGMVRSSLFMAGVSPKEYKDGVMIVPQYGMNLYMGNVDGYLAVSNMPFEPNRQNALTPVFNGKNGALYVDLPTLKEFGYMLPDFGVKLSVQVNSDNSTMELGLNGSDRPILEAILTALL</sequence>
<dbReference type="AlphaFoldDB" id="A0A4P7W169"/>
<reference evidence="2" key="1">
    <citation type="submission" date="2019-02" db="EMBL/GenBank/DDBJ databases">
        <title>Isolation and identification of novel species under the genus Muribaculum.</title>
        <authorList>
            <person name="Miyake S."/>
            <person name="Ding Y."/>
            <person name="Low A."/>
            <person name="Soh M."/>
            <person name="Seedorf H."/>
        </authorList>
    </citation>
    <scope>NUCLEOTIDE SEQUENCE [LARGE SCALE GENOMIC DNA]</scope>
    <source>
        <strain evidence="2">H5</strain>
    </source>
</reference>
<name>A0A4P7W169_9BACT</name>
<gene>
    <name evidence="1" type="ORF">E7747_04660</name>
</gene>
<evidence type="ECO:0000313" key="2">
    <source>
        <dbReference type="Proteomes" id="UP000297149"/>
    </source>
</evidence>
<protein>
    <recommendedName>
        <fullName evidence="3">DUF4836 family protein</fullName>
    </recommendedName>
</protein>
<organism evidence="1 2">
    <name type="scientific">Duncaniella dubosii</name>
    <dbReference type="NCBI Taxonomy" id="2518971"/>
    <lineage>
        <taxon>Bacteria</taxon>
        <taxon>Pseudomonadati</taxon>
        <taxon>Bacteroidota</taxon>
        <taxon>Bacteroidia</taxon>
        <taxon>Bacteroidales</taxon>
        <taxon>Muribaculaceae</taxon>
        <taxon>Duncaniella</taxon>
    </lineage>
</organism>